<sequence>MSLSAEFLAPETGTEPPMAWPPSTRIISKVYPFKKHARGGWAIPGMMCSQMVER</sequence>
<dbReference type="Proteomes" id="UP000002979">
    <property type="component" value="Unassembled WGS sequence"/>
</dbReference>
<evidence type="ECO:0000313" key="2">
    <source>
        <dbReference type="Proteomes" id="UP000002979"/>
    </source>
</evidence>
<dbReference type="AlphaFoldDB" id="A4EBH6"/>
<reference evidence="1 2" key="2">
    <citation type="submission" date="2007-04" db="EMBL/GenBank/DDBJ databases">
        <authorList>
            <person name="Fulton L."/>
            <person name="Clifton S."/>
            <person name="Fulton B."/>
            <person name="Xu J."/>
            <person name="Minx P."/>
            <person name="Mardis E.R."/>
            <person name="Wilson R.K."/>
        </authorList>
    </citation>
    <scope>NUCLEOTIDE SEQUENCE [LARGE SCALE GENOMIC DNA]</scope>
    <source>
        <strain evidence="2">ATCC 25986 / DSM 3979 / JCM 10188 / KCTC 3647 / NCTC 11838 / VPI 1003</strain>
    </source>
</reference>
<comment type="caution">
    <text evidence="1">The sequence shown here is derived from an EMBL/GenBank/DDBJ whole genome shotgun (WGS) entry which is preliminary data.</text>
</comment>
<accession>A4EBH6</accession>
<proteinExistence type="predicted"/>
<name>A4EBH6_COLAA</name>
<evidence type="ECO:0000313" key="1">
    <source>
        <dbReference type="EMBL" id="EBA39181.1"/>
    </source>
</evidence>
<organism evidence="1 2">
    <name type="scientific">Collinsella aerofaciens (strain ATCC 25986 / DSM 3979 / JCM 10188 / KCTC 3647 / NCTC 11838 / VPI 1003)</name>
    <dbReference type="NCBI Taxonomy" id="411903"/>
    <lineage>
        <taxon>Bacteria</taxon>
        <taxon>Bacillati</taxon>
        <taxon>Actinomycetota</taxon>
        <taxon>Coriobacteriia</taxon>
        <taxon>Coriobacteriales</taxon>
        <taxon>Coriobacteriaceae</taxon>
        <taxon>Collinsella</taxon>
    </lineage>
</organism>
<protein>
    <submittedName>
        <fullName evidence="1">Uncharacterized protein</fullName>
    </submittedName>
</protein>
<reference evidence="1 2" key="1">
    <citation type="submission" date="2007-01" db="EMBL/GenBank/DDBJ databases">
        <title>Draft genome sequence of Collinsella aerofaciens (ATCC 25986).</title>
        <authorList>
            <person name="Sudarsanam P."/>
            <person name="Ley R."/>
            <person name="Guruge J."/>
            <person name="Turnbaugh P.J."/>
            <person name="Mahowald M."/>
            <person name="Liep D."/>
            <person name="Gordon J."/>
        </authorList>
    </citation>
    <scope>NUCLEOTIDE SEQUENCE [LARGE SCALE GENOMIC DNA]</scope>
    <source>
        <strain evidence="2">ATCC 25986 / DSM 3979 / JCM 10188 / KCTC 3647 / NCTC 11838 / VPI 1003</strain>
    </source>
</reference>
<dbReference type="EMBL" id="AAVN02000007">
    <property type="protein sequence ID" value="EBA39181.1"/>
    <property type="molecule type" value="Genomic_DNA"/>
</dbReference>
<gene>
    <name evidence="1" type="ORF">COLAER_01795</name>
</gene>